<gene>
    <name evidence="2" type="ORF">ADL29_12865</name>
</gene>
<name>A0A0N0H166_9ACTN</name>
<dbReference type="SUPFAM" id="SSF52151">
    <property type="entry name" value="FabD/lysophospholipase-like"/>
    <property type="match status" value="1"/>
</dbReference>
<evidence type="ECO:0000313" key="2">
    <source>
        <dbReference type="EMBL" id="KPC64231.1"/>
    </source>
</evidence>
<keyword evidence="3" id="KW-1185">Reference proteome</keyword>
<dbReference type="InterPro" id="IPR016035">
    <property type="entry name" value="Acyl_Trfase/lysoPLipase"/>
</dbReference>
<dbReference type="Proteomes" id="UP000037982">
    <property type="component" value="Unassembled WGS sequence"/>
</dbReference>
<sequence length="69" mass="7771">MAVCEADDVRARRIAVDYASHSAQVDVLHDELLDVLASIEPRESRVPLMSTVTGDWLDTSIMDAAYWHR</sequence>
<proteinExistence type="predicted"/>
<evidence type="ECO:0000313" key="3">
    <source>
        <dbReference type="Proteomes" id="UP000037982"/>
    </source>
</evidence>
<dbReference type="AlphaFoldDB" id="A0A0N0H166"/>
<accession>A0A0N0H166</accession>
<dbReference type="EMBL" id="LGKG01000102">
    <property type="protein sequence ID" value="KPC64231.1"/>
    <property type="molecule type" value="Genomic_DNA"/>
</dbReference>
<dbReference type="InterPro" id="IPR001227">
    <property type="entry name" value="Ac_transferase_dom_sf"/>
</dbReference>
<feature type="non-terminal residue" evidence="2">
    <location>
        <position position="69"/>
    </location>
</feature>
<organism evidence="2 3">
    <name type="scientific">Streptomyces chattanoogensis</name>
    <dbReference type="NCBI Taxonomy" id="66876"/>
    <lineage>
        <taxon>Bacteria</taxon>
        <taxon>Bacillati</taxon>
        <taxon>Actinomycetota</taxon>
        <taxon>Actinomycetes</taxon>
        <taxon>Kitasatosporales</taxon>
        <taxon>Streptomycetaceae</taxon>
        <taxon>Streptomyces</taxon>
    </lineage>
</organism>
<comment type="caution">
    <text evidence="2">The sequence shown here is derived from an EMBL/GenBank/DDBJ whole genome shotgun (WGS) entry which is preliminary data.</text>
</comment>
<dbReference type="InterPro" id="IPR014043">
    <property type="entry name" value="Acyl_transferase_dom"/>
</dbReference>
<evidence type="ECO:0000259" key="1">
    <source>
        <dbReference type="Pfam" id="PF00698"/>
    </source>
</evidence>
<protein>
    <recommendedName>
        <fullName evidence="1">Malonyl-CoA:ACP transacylase (MAT) domain-containing protein</fullName>
    </recommendedName>
</protein>
<dbReference type="GO" id="GO:0016740">
    <property type="term" value="F:transferase activity"/>
    <property type="evidence" value="ECO:0007669"/>
    <property type="project" value="InterPro"/>
</dbReference>
<reference evidence="3" key="1">
    <citation type="submission" date="2015-07" db="EMBL/GenBank/DDBJ databases">
        <authorList>
            <person name="Ju K.-S."/>
            <person name="Doroghazi J.R."/>
            <person name="Metcalf W.W."/>
        </authorList>
    </citation>
    <scope>NUCLEOTIDE SEQUENCE [LARGE SCALE GENOMIC DNA]</scope>
    <source>
        <strain evidence="3">NRRL ISP-5002</strain>
    </source>
</reference>
<dbReference type="Pfam" id="PF00698">
    <property type="entry name" value="Acyl_transf_1"/>
    <property type="match status" value="1"/>
</dbReference>
<dbReference type="Gene3D" id="3.40.366.10">
    <property type="entry name" value="Malonyl-Coenzyme A Acyl Carrier Protein, domain 2"/>
    <property type="match status" value="1"/>
</dbReference>
<feature type="domain" description="Malonyl-CoA:ACP transacylase (MAT)" evidence="1">
    <location>
        <begin position="3"/>
        <end position="69"/>
    </location>
</feature>